<name>A0A1W2A0S6_9BURK</name>
<evidence type="ECO:0000256" key="10">
    <source>
        <dbReference type="PROSITE-ProRule" id="PRU00560"/>
    </source>
</evidence>
<dbReference type="Pfam" id="PF00580">
    <property type="entry name" value="UvrD-helicase"/>
    <property type="match status" value="1"/>
</dbReference>
<organism evidence="14 15">
    <name type="scientific">Polynucleobacter kasalickyi</name>
    <dbReference type="NCBI Taxonomy" id="1938817"/>
    <lineage>
        <taxon>Bacteria</taxon>
        <taxon>Pseudomonadati</taxon>
        <taxon>Pseudomonadota</taxon>
        <taxon>Betaproteobacteria</taxon>
        <taxon>Burkholderiales</taxon>
        <taxon>Burkholderiaceae</taxon>
        <taxon>Polynucleobacter</taxon>
    </lineage>
</organism>
<dbReference type="GO" id="GO:0005829">
    <property type="term" value="C:cytosol"/>
    <property type="evidence" value="ECO:0007669"/>
    <property type="project" value="TreeGrafter"/>
</dbReference>
<evidence type="ECO:0000259" key="12">
    <source>
        <dbReference type="PROSITE" id="PS51198"/>
    </source>
</evidence>
<gene>
    <name evidence="14" type="ORF">SAMN06296008_10712</name>
</gene>
<dbReference type="SUPFAM" id="SSF52980">
    <property type="entry name" value="Restriction endonuclease-like"/>
    <property type="match status" value="1"/>
</dbReference>
<dbReference type="InterPro" id="IPR027417">
    <property type="entry name" value="P-loop_NTPase"/>
</dbReference>
<evidence type="ECO:0000256" key="7">
    <source>
        <dbReference type="ARBA" id="ARBA00034808"/>
    </source>
</evidence>
<protein>
    <recommendedName>
        <fullName evidence="7">DNA 3'-5' helicase</fullName>
        <ecNumber evidence="7">5.6.2.4</ecNumber>
    </recommendedName>
    <alternativeName>
        <fullName evidence="8">DNA 3'-5' helicase II</fullName>
    </alternativeName>
</protein>
<dbReference type="GO" id="GO:0003677">
    <property type="term" value="F:DNA binding"/>
    <property type="evidence" value="ECO:0007669"/>
    <property type="project" value="InterPro"/>
</dbReference>
<dbReference type="AlphaFoldDB" id="A0A1W2A0S6"/>
<keyword evidence="4 10" id="KW-0067">ATP-binding</keyword>
<keyword evidence="3 10" id="KW-0347">Helicase</keyword>
<dbReference type="PANTHER" id="PTHR11070">
    <property type="entry name" value="UVRD / RECB / PCRA DNA HELICASE FAMILY MEMBER"/>
    <property type="match status" value="1"/>
</dbReference>
<feature type="binding site" evidence="10">
    <location>
        <begin position="40"/>
        <end position="47"/>
    </location>
    <ligand>
        <name>ATP</name>
        <dbReference type="ChEBI" id="CHEBI:30616"/>
    </ligand>
</feature>
<evidence type="ECO:0000256" key="1">
    <source>
        <dbReference type="ARBA" id="ARBA00022741"/>
    </source>
</evidence>
<dbReference type="Proteomes" id="UP000192708">
    <property type="component" value="Unassembled WGS sequence"/>
</dbReference>
<dbReference type="GO" id="GO:0000725">
    <property type="term" value="P:recombinational repair"/>
    <property type="evidence" value="ECO:0007669"/>
    <property type="project" value="TreeGrafter"/>
</dbReference>
<feature type="domain" description="UvrD-like helicase ATP-binding" evidence="12">
    <location>
        <begin position="19"/>
        <end position="512"/>
    </location>
</feature>
<dbReference type="InterPro" id="IPR014016">
    <property type="entry name" value="UvrD-like_ATP-bd"/>
</dbReference>
<dbReference type="SUPFAM" id="SSF52540">
    <property type="entry name" value="P-loop containing nucleoside triphosphate hydrolases"/>
    <property type="match status" value="1"/>
</dbReference>
<accession>A0A1W2A0S6</accession>
<dbReference type="GO" id="GO:0016787">
    <property type="term" value="F:hydrolase activity"/>
    <property type="evidence" value="ECO:0007669"/>
    <property type="project" value="UniProtKB-UniRule"/>
</dbReference>
<dbReference type="Pfam" id="PF13361">
    <property type="entry name" value="UvrD_C"/>
    <property type="match status" value="1"/>
</dbReference>
<evidence type="ECO:0000256" key="2">
    <source>
        <dbReference type="ARBA" id="ARBA00022801"/>
    </source>
</evidence>
<feature type="domain" description="UvrD-like helicase C-terminal" evidence="13">
    <location>
        <begin position="548"/>
        <end position="854"/>
    </location>
</feature>
<evidence type="ECO:0000256" key="11">
    <source>
        <dbReference type="SAM" id="MobiDB-lite"/>
    </source>
</evidence>
<sequence length="1186" mass="135631">MFVNIVMLEEFVGKGCGSMSDKNNLISIACNPEQSAVIEACAGSGKTWLLISRIFRLLLSGIAPHEILAITFTRKAAQEMRDRLEKILIDFTKFDDCQIREELLMRGVTEAEIDSFIPLARGLFEKVLSNPQEISIDTFHGWFSKISQAAPLTSELNIQGVIRDDQARMMQEAMESWWEKLGRGEGEFADLKLKYLDLLKIFSSSALNELIVGKSSLMQQKATWDLFENHCLEQQLSIEDVLKEQFPLASLPNPLEHLYDETIFNWGGLQLAADFLNNGGVSDVKNANSIKEIILKKQSNTPSKELIPLFKSLFFTKDKETKVKDAFTKVSGTVKSYLNKNNQSHLESEIKDIYKKWVEQIEAYMSWSTDVELIECNLRWVDLAKSASEHYLRYKQNNRLLDFSDFEYNAFRLMSDEKTAIYLQERLDAKYKHILIDEFQDTNPLQWQILKAWLDGYQGASQKPFVFLVGDPKQSIYRFRRADARLFELATQYLNENFRAKPFDHSTTRRNPQEVVDVVNALFNKVKEEITDYPYKKHETLWKNPNEGYITPKVFRLPLIARAQLPTDDLERNSLKVPMVDRNMKVDSIQSEEEIQQIGRLILHWCKTEWVATGSESEPKYRRPHLGDFLILVRVKKHLQVIEKVFNQLGILCDTPRTGGLLQSLEALDILALLKTLLIPANNLTLAHVLRSPIFSCTEQDLEALALYAKHHQKNWWTGLQLIENERLKNAFQVLNAWKDLAKFLPVHDLLDRIYHEGHILQVYASTSHELIRAKVLANLEAFLLLALDTNAGRYPSLSRFIEELEILSKGDLQESPDEGEMQEDVSEQDEAKAGSSVEDARFVRVMTIHSAKGLEAPFVFLTNANTKNKSAESSGILFDWPLGENTPKGVCIYKSKPSADFVTNLMKIEEGIAEKENWNLLYVALTRAKQCVVVTGLGKESTVSNPSLVHDGSWYSYLMSTGMRELSLDDALDQSKVCLEHDVPKVNDAEVVETTDTLVAFPVLPTILTGVTPEMQSQLMDERKKSSVSYAQELGTAIHLILERHLNEAHQRRTLATLPDIKTLQNWLQIDSKVMLDAFEIAQTMLSQPHLLNFFDPNLYINAWNELALIDETGSLLKVDRLVELNEKLVILDYKLNIPDPGTDSMNQYETQLKRYADQISKRRPDKNVEAYLIDQKGNIFFIEL</sequence>
<dbReference type="PROSITE" id="PS51198">
    <property type="entry name" value="UVRD_HELICASE_ATP_BIND"/>
    <property type="match status" value="1"/>
</dbReference>
<comment type="catalytic activity">
    <reaction evidence="6">
        <text>Couples ATP hydrolysis with the unwinding of duplex DNA by translocating in the 3'-5' direction.</text>
        <dbReference type="EC" id="5.6.2.4"/>
    </reaction>
</comment>
<reference evidence="14 15" key="1">
    <citation type="submission" date="2017-04" db="EMBL/GenBank/DDBJ databases">
        <authorList>
            <person name="Afonso C.L."/>
            <person name="Miller P.J."/>
            <person name="Scott M.A."/>
            <person name="Spackman E."/>
            <person name="Goraichik I."/>
            <person name="Dimitrov K.M."/>
            <person name="Suarez D.L."/>
            <person name="Swayne D.E."/>
        </authorList>
    </citation>
    <scope>NUCLEOTIDE SEQUENCE [LARGE SCALE GENOMIC DNA]</scope>
    <source>
        <strain evidence="14 15">VK13</strain>
    </source>
</reference>
<keyword evidence="1 10" id="KW-0547">Nucleotide-binding</keyword>
<dbReference type="PROSITE" id="PS51217">
    <property type="entry name" value="UVRD_HELICASE_CTER"/>
    <property type="match status" value="1"/>
</dbReference>
<dbReference type="Gene3D" id="1.10.486.10">
    <property type="entry name" value="PCRA, domain 4"/>
    <property type="match status" value="1"/>
</dbReference>
<evidence type="ECO:0000313" key="14">
    <source>
        <dbReference type="EMBL" id="SMC54233.1"/>
    </source>
</evidence>
<dbReference type="EMBL" id="FWXJ01000007">
    <property type="protein sequence ID" value="SMC54233.1"/>
    <property type="molecule type" value="Genomic_DNA"/>
</dbReference>
<feature type="compositionally biased region" description="Acidic residues" evidence="11">
    <location>
        <begin position="815"/>
        <end position="829"/>
    </location>
</feature>
<dbReference type="Gene3D" id="3.40.50.300">
    <property type="entry name" value="P-loop containing nucleotide triphosphate hydrolases"/>
    <property type="match status" value="3"/>
</dbReference>
<proteinExistence type="predicted"/>
<feature type="region of interest" description="Disordered" evidence="11">
    <location>
        <begin position="813"/>
        <end position="835"/>
    </location>
</feature>
<dbReference type="InterPro" id="IPR014017">
    <property type="entry name" value="DNA_helicase_UvrD-like_C"/>
</dbReference>
<evidence type="ECO:0000256" key="5">
    <source>
        <dbReference type="ARBA" id="ARBA00023235"/>
    </source>
</evidence>
<dbReference type="InterPro" id="IPR000212">
    <property type="entry name" value="DNA_helicase_UvrD/REP"/>
</dbReference>
<dbReference type="InterPro" id="IPR011335">
    <property type="entry name" value="Restrct_endonuc-II-like"/>
</dbReference>
<keyword evidence="15" id="KW-1185">Reference proteome</keyword>
<dbReference type="GO" id="GO:0043138">
    <property type="term" value="F:3'-5' DNA helicase activity"/>
    <property type="evidence" value="ECO:0007669"/>
    <property type="project" value="UniProtKB-EC"/>
</dbReference>
<evidence type="ECO:0000256" key="3">
    <source>
        <dbReference type="ARBA" id="ARBA00022806"/>
    </source>
</evidence>
<evidence type="ECO:0000256" key="9">
    <source>
        <dbReference type="ARBA" id="ARBA00048988"/>
    </source>
</evidence>
<evidence type="ECO:0000259" key="13">
    <source>
        <dbReference type="PROSITE" id="PS51217"/>
    </source>
</evidence>
<dbReference type="STRING" id="1938817.SAMN06296008_10712"/>
<evidence type="ECO:0000313" key="15">
    <source>
        <dbReference type="Proteomes" id="UP000192708"/>
    </source>
</evidence>
<evidence type="ECO:0000256" key="6">
    <source>
        <dbReference type="ARBA" id="ARBA00034617"/>
    </source>
</evidence>
<keyword evidence="5" id="KW-0413">Isomerase</keyword>
<evidence type="ECO:0000256" key="4">
    <source>
        <dbReference type="ARBA" id="ARBA00022840"/>
    </source>
</evidence>
<evidence type="ECO:0000256" key="8">
    <source>
        <dbReference type="ARBA" id="ARBA00034923"/>
    </source>
</evidence>
<keyword evidence="2 10" id="KW-0378">Hydrolase</keyword>
<dbReference type="GO" id="GO:0005524">
    <property type="term" value="F:ATP binding"/>
    <property type="evidence" value="ECO:0007669"/>
    <property type="project" value="UniProtKB-UniRule"/>
</dbReference>
<dbReference type="PANTHER" id="PTHR11070:SF2">
    <property type="entry name" value="ATP-DEPENDENT DNA HELICASE SRS2"/>
    <property type="match status" value="1"/>
</dbReference>
<dbReference type="EC" id="5.6.2.4" evidence="7"/>
<comment type="catalytic activity">
    <reaction evidence="9">
        <text>ATP + H2O = ADP + phosphate + H(+)</text>
        <dbReference type="Rhea" id="RHEA:13065"/>
        <dbReference type="ChEBI" id="CHEBI:15377"/>
        <dbReference type="ChEBI" id="CHEBI:15378"/>
        <dbReference type="ChEBI" id="CHEBI:30616"/>
        <dbReference type="ChEBI" id="CHEBI:43474"/>
        <dbReference type="ChEBI" id="CHEBI:456216"/>
        <dbReference type="EC" id="5.6.2.4"/>
    </reaction>
</comment>